<dbReference type="AlphaFoldDB" id="A0A2V1K4L2"/>
<dbReference type="Pfam" id="PF13302">
    <property type="entry name" value="Acetyltransf_3"/>
    <property type="match status" value="1"/>
</dbReference>
<evidence type="ECO:0000259" key="1">
    <source>
        <dbReference type="PROSITE" id="PS51186"/>
    </source>
</evidence>
<gene>
    <name evidence="2" type="ORF">DD236_09055</name>
</gene>
<sequence length="198" mass="22221">MPEIPEALFLNKPTITGEQVILRPYTEADIKCMGPILADPEMIRLTGSANTTEEARSAPATLDAKTVEWYRTRAEQTDRLDLAVVDVQTGRCVGETVLNEWSPADRSCNFRILIGPQGRNRGLGSEATRLTIDYAFANSNLNRISLTVFAFNPRARRAYEKAGFVYEGTCREAFRFDGEYIDDRIMAILRSDWEGTTS</sequence>
<reference evidence="3" key="1">
    <citation type="submission" date="2018-05" db="EMBL/GenBank/DDBJ databases">
        <authorList>
            <person name="Li Y."/>
        </authorList>
    </citation>
    <scope>NUCLEOTIDE SEQUENCE [LARGE SCALE GENOMIC DNA]</scope>
    <source>
        <strain evidence="3">sk1b4</strain>
    </source>
</reference>
<dbReference type="PANTHER" id="PTHR43415">
    <property type="entry name" value="SPERMIDINE N(1)-ACETYLTRANSFERASE"/>
    <property type="match status" value="1"/>
</dbReference>
<evidence type="ECO:0000313" key="3">
    <source>
        <dbReference type="Proteomes" id="UP000245283"/>
    </source>
</evidence>
<evidence type="ECO:0000313" key="2">
    <source>
        <dbReference type="EMBL" id="PWF26203.1"/>
    </source>
</evidence>
<protein>
    <submittedName>
        <fullName evidence="2">GNAT family N-acetyltransferase</fullName>
    </submittedName>
</protein>
<feature type="domain" description="N-acetyltransferase" evidence="1">
    <location>
        <begin position="20"/>
        <end position="191"/>
    </location>
</feature>
<dbReference type="Gene3D" id="3.40.630.30">
    <property type="match status" value="1"/>
</dbReference>
<dbReference type="EMBL" id="QETB01000004">
    <property type="protein sequence ID" value="PWF26203.1"/>
    <property type="molecule type" value="Genomic_DNA"/>
</dbReference>
<dbReference type="InterPro" id="IPR000182">
    <property type="entry name" value="GNAT_dom"/>
</dbReference>
<organism evidence="2 3">
    <name type="scientific">Ancrocorticia populi</name>
    <dbReference type="NCBI Taxonomy" id="2175228"/>
    <lineage>
        <taxon>Bacteria</taxon>
        <taxon>Bacillati</taxon>
        <taxon>Actinomycetota</taxon>
        <taxon>Actinomycetes</taxon>
        <taxon>Actinomycetales</taxon>
        <taxon>Actinomycetaceae</taxon>
        <taxon>Ancrocorticia</taxon>
    </lineage>
</organism>
<dbReference type="OrthoDB" id="9814648at2"/>
<proteinExistence type="predicted"/>
<name>A0A2V1K4L2_9ACTO</name>
<dbReference type="Proteomes" id="UP000245283">
    <property type="component" value="Unassembled WGS sequence"/>
</dbReference>
<comment type="caution">
    <text evidence="2">The sequence shown here is derived from an EMBL/GenBank/DDBJ whole genome shotgun (WGS) entry which is preliminary data.</text>
</comment>
<dbReference type="PROSITE" id="PS51186">
    <property type="entry name" value="GNAT"/>
    <property type="match status" value="1"/>
</dbReference>
<keyword evidence="2" id="KW-0808">Transferase</keyword>
<dbReference type="SUPFAM" id="SSF55729">
    <property type="entry name" value="Acyl-CoA N-acyltransferases (Nat)"/>
    <property type="match status" value="1"/>
</dbReference>
<dbReference type="PANTHER" id="PTHR43415:SF3">
    <property type="entry name" value="GNAT-FAMILY ACETYLTRANSFERASE"/>
    <property type="match status" value="1"/>
</dbReference>
<accession>A0A2V1K4L2</accession>
<dbReference type="GO" id="GO:0016747">
    <property type="term" value="F:acyltransferase activity, transferring groups other than amino-acyl groups"/>
    <property type="evidence" value="ECO:0007669"/>
    <property type="project" value="InterPro"/>
</dbReference>
<dbReference type="InterPro" id="IPR016181">
    <property type="entry name" value="Acyl_CoA_acyltransferase"/>
</dbReference>
<keyword evidence="3" id="KW-1185">Reference proteome</keyword>